<protein>
    <submittedName>
        <fullName evidence="5">Enoyl-CoA hydratase/isomerase family protein</fullName>
    </submittedName>
</protein>
<name>A0ABW5G375_9PSEU</name>
<dbReference type="InterPro" id="IPR014748">
    <property type="entry name" value="Enoyl-CoA_hydra_C"/>
</dbReference>
<dbReference type="RefSeq" id="WP_378269960.1">
    <property type="nucleotide sequence ID" value="NZ_JBHUKR010000021.1"/>
</dbReference>
<comment type="caution">
    <text evidence="5">The sequence shown here is derived from an EMBL/GenBank/DDBJ whole genome shotgun (WGS) entry which is preliminary data.</text>
</comment>
<evidence type="ECO:0000256" key="2">
    <source>
        <dbReference type="ARBA" id="ARBA00023098"/>
    </source>
</evidence>
<keyword evidence="2" id="KW-0443">Lipid metabolism</keyword>
<dbReference type="SUPFAM" id="SSF52096">
    <property type="entry name" value="ClpP/crotonase"/>
    <property type="match status" value="1"/>
</dbReference>
<dbReference type="InterPro" id="IPR029045">
    <property type="entry name" value="ClpP/crotonase-like_dom_sf"/>
</dbReference>
<dbReference type="PANTHER" id="PTHR11941">
    <property type="entry name" value="ENOYL-COA HYDRATASE-RELATED"/>
    <property type="match status" value="1"/>
</dbReference>
<comment type="similarity">
    <text evidence="1 4">Belongs to the enoyl-CoA hydratase/isomerase family.</text>
</comment>
<dbReference type="InterPro" id="IPR001753">
    <property type="entry name" value="Enoyl-CoA_hydra/iso"/>
</dbReference>
<dbReference type="Gene3D" id="1.10.12.10">
    <property type="entry name" value="Lyase 2-enoyl-coa Hydratase, Chain A, domain 2"/>
    <property type="match status" value="1"/>
</dbReference>
<dbReference type="PROSITE" id="PS00166">
    <property type="entry name" value="ENOYL_COA_HYDRATASE"/>
    <property type="match status" value="1"/>
</dbReference>
<evidence type="ECO:0000256" key="3">
    <source>
        <dbReference type="ARBA" id="ARBA00023239"/>
    </source>
</evidence>
<proteinExistence type="inferred from homology"/>
<dbReference type="CDD" id="cd06558">
    <property type="entry name" value="crotonase-like"/>
    <property type="match status" value="1"/>
</dbReference>
<accession>A0ABW5G375</accession>
<dbReference type="PANTHER" id="PTHR11941:SF169">
    <property type="entry name" value="(7AS)-7A-METHYL-1,5-DIOXO-2,3,5,6,7,7A-HEXAHYDRO-1H-INDENE-CARBOXYL-COA HYDROLASE"/>
    <property type="match status" value="1"/>
</dbReference>
<dbReference type="Pfam" id="PF00378">
    <property type="entry name" value="ECH_1"/>
    <property type="match status" value="1"/>
</dbReference>
<gene>
    <name evidence="5" type="ORF">ACFSXZ_34300</name>
</gene>
<reference evidence="6" key="1">
    <citation type="journal article" date="2019" name="Int. J. Syst. Evol. Microbiol.">
        <title>The Global Catalogue of Microorganisms (GCM) 10K type strain sequencing project: providing services to taxonomists for standard genome sequencing and annotation.</title>
        <authorList>
            <consortium name="The Broad Institute Genomics Platform"/>
            <consortium name="The Broad Institute Genome Sequencing Center for Infectious Disease"/>
            <person name="Wu L."/>
            <person name="Ma J."/>
        </authorList>
    </citation>
    <scope>NUCLEOTIDE SEQUENCE [LARGE SCALE GENOMIC DNA]</scope>
    <source>
        <strain evidence="6">CGMCC 4.7645</strain>
    </source>
</reference>
<evidence type="ECO:0000313" key="5">
    <source>
        <dbReference type="EMBL" id="MFD2421415.1"/>
    </source>
</evidence>
<evidence type="ECO:0000256" key="1">
    <source>
        <dbReference type="ARBA" id="ARBA00005254"/>
    </source>
</evidence>
<dbReference type="EMBL" id="JBHUKR010000021">
    <property type="protein sequence ID" value="MFD2421415.1"/>
    <property type="molecule type" value="Genomic_DNA"/>
</dbReference>
<dbReference type="InterPro" id="IPR018376">
    <property type="entry name" value="Enoyl-CoA_hyd/isom_CS"/>
</dbReference>
<sequence length="258" mass="27247">MADVHYTVSGGTARITICRPERANALSNDVLVGLVEHLERAAGDNAVRVVAITGEGAVFCAGRDLKEESGGSGNGAFSPLPMRGVHRNVLEVLLEVPKPTLAIVNGPAVAGGCELALACDLRVVSDQAFFQLPEAKRGLAANFASVVLAGMVPRGVAAEWLFTGRRIPAAEAWKWGLVNRVAGPDEVARAAESLVAEIVDNAPLSLQRMKEMMVKSVGLPVPAALRIGSLGSNPYSSLDRAEGARAYFEKRAPQWEGR</sequence>
<keyword evidence="6" id="KW-1185">Reference proteome</keyword>
<dbReference type="Proteomes" id="UP001597417">
    <property type="component" value="Unassembled WGS sequence"/>
</dbReference>
<keyword evidence="3" id="KW-0456">Lyase</keyword>
<dbReference type="Gene3D" id="3.90.226.10">
    <property type="entry name" value="2-enoyl-CoA Hydratase, Chain A, domain 1"/>
    <property type="match status" value="1"/>
</dbReference>
<organism evidence="5 6">
    <name type="scientific">Amycolatopsis pigmentata</name>
    <dbReference type="NCBI Taxonomy" id="450801"/>
    <lineage>
        <taxon>Bacteria</taxon>
        <taxon>Bacillati</taxon>
        <taxon>Actinomycetota</taxon>
        <taxon>Actinomycetes</taxon>
        <taxon>Pseudonocardiales</taxon>
        <taxon>Pseudonocardiaceae</taxon>
        <taxon>Amycolatopsis</taxon>
    </lineage>
</organism>
<evidence type="ECO:0000256" key="4">
    <source>
        <dbReference type="RuleBase" id="RU003707"/>
    </source>
</evidence>
<evidence type="ECO:0000313" key="6">
    <source>
        <dbReference type="Proteomes" id="UP001597417"/>
    </source>
</evidence>